<evidence type="ECO:0000313" key="3">
    <source>
        <dbReference type="Proteomes" id="UP001642409"/>
    </source>
</evidence>
<reference evidence="1" key="1">
    <citation type="submission" date="2023-06" db="EMBL/GenBank/DDBJ databases">
        <authorList>
            <person name="Kurt Z."/>
        </authorList>
    </citation>
    <scope>NUCLEOTIDE SEQUENCE</scope>
</reference>
<evidence type="ECO:0000313" key="2">
    <source>
        <dbReference type="EMBL" id="CAL6101709.1"/>
    </source>
</evidence>
<keyword evidence="3" id="KW-1185">Reference proteome</keyword>
<gene>
    <name evidence="1" type="ORF">HINF_LOCUS59244</name>
    <name evidence="2" type="ORF">HINF_LOCUS71319</name>
</gene>
<accession>A0AA86RG26</accession>
<proteinExistence type="predicted"/>
<evidence type="ECO:0000313" key="1">
    <source>
        <dbReference type="EMBL" id="CAI9971599.1"/>
    </source>
</evidence>
<dbReference type="EMBL" id="CAXDID020000547">
    <property type="protein sequence ID" value="CAL6101709.1"/>
    <property type="molecule type" value="Genomic_DNA"/>
</dbReference>
<dbReference type="Proteomes" id="UP001642409">
    <property type="component" value="Unassembled WGS sequence"/>
</dbReference>
<comment type="caution">
    <text evidence="1">The sequence shown here is derived from an EMBL/GenBank/DDBJ whole genome shotgun (WGS) entry which is preliminary data.</text>
</comment>
<organism evidence="1">
    <name type="scientific">Hexamita inflata</name>
    <dbReference type="NCBI Taxonomy" id="28002"/>
    <lineage>
        <taxon>Eukaryota</taxon>
        <taxon>Metamonada</taxon>
        <taxon>Diplomonadida</taxon>
        <taxon>Hexamitidae</taxon>
        <taxon>Hexamitinae</taxon>
        <taxon>Hexamita</taxon>
    </lineage>
</organism>
<protein>
    <submittedName>
        <fullName evidence="2">Hypothetical_protein</fullName>
    </submittedName>
</protein>
<name>A0AA86RG26_9EUKA</name>
<dbReference type="AlphaFoldDB" id="A0AA86RG26"/>
<dbReference type="EMBL" id="CATOUU010001094">
    <property type="protein sequence ID" value="CAI9971599.1"/>
    <property type="molecule type" value="Genomic_DNA"/>
</dbReference>
<sequence length="190" mass="22394">MCCLMQRELWVLLKPQSFGRFLQLHQYNIKTCLFNCCCNIQIEEDEQVKTCIIIICNIGVNYFTYNSNHISFDFAVIYISALSFGTSQKHPLNNQLHKSQEQQLLIMFTLCLLKQWQKVILIDQLLLNIFEQLRLKAVQQEARTLKYKSLLKKAESDFVLDEAELKFMKQALVDHQKIIAKFEQVQINEL</sequence>
<reference evidence="2 3" key="2">
    <citation type="submission" date="2024-07" db="EMBL/GenBank/DDBJ databases">
        <authorList>
            <person name="Akdeniz Z."/>
        </authorList>
    </citation>
    <scope>NUCLEOTIDE SEQUENCE [LARGE SCALE GENOMIC DNA]</scope>
</reference>